<proteinExistence type="predicted"/>
<evidence type="ECO:0000313" key="1">
    <source>
        <dbReference type="EMBL" id="HFM98790.1"/>
    </source>
</evidence>
<organism evidence="1">
    <name type="scientific">Oscillatoriales cyanobacterium SpSt-418</name>
    <dbReference type="NCBI Taxonomy" id="2282169"/>
    <lineage>
        <taxon>Bacteria</taxon>
        <taxon>Bacillati</taxon>
        <taxon>Cyanobacteriota</taxon>
        <taxon>Cyanophyceae</taxon>
        <taxon>Oscillatoriophycideae</taxon>
        <taxon>Oscillatoriales</taxon>
    </lineage>
</organism>
<sequence length="192" mass="19565">MMQFSQAKWIALAVGTTAVAMTATPKPVEAAAVKYNLQGVTLSFEQGGFSQTGNLTGSFFFDGTTNEFSDIAINSSLSGGYIAASAPGSTASQLSLSRTIFSALNLDLLLNFTSPLTGALGDIAAIDTTTSSETLSFNFFGFPVSASASISSGFVTSGSVAAIPTPALLPGLVGLGVAVLRKRKSSPSTQED</sequence>
<dbReference type="AlphaFoldDB" id="A0A7C3KF16"/>
<name>A0A7C3KF16_9CYAN</name>
<reference evidence="1" key="1">
    <citation type="journal article" date="2020" name="mSystems">
        <title>Genome- and Community-Level Interaction Insights into Carbon Utilization and Element Cycling Functions of Hydrothermarchaeota in Hydrothermal Sediment.</title>
        <authorList>
            <person name="Zhou Z."/>
            <person name="Liu Y."/>
            <person name="Xu W."/>
            <person name="Pan J."/>
            <person name="Luo Z.H."/>
            <person name="Li M."/>
        </authorList>
    </citation>
    <scope>NUCLEOTIDE SEQUENCE [LARGE SCALE GENOMIC DNA]</scope>
    <source>
        <strain evidence="1">SpSt-418</strain>
    </source>
</reference>
<dbReference type="EMBL" id="DSRU01000203">
    <property type="protein sequence ID" value="HFM98790.1"/>
    <property type="molecule type" value="Genomic_DNA"/>
</dbReference>
<protein>
    <submittedName>
        <fullName evidence="1">PTPA-CTERM sorting domain-containing protein</fullName>
    </submittedName>
</protein>
<comment type="caution">
    <text evidence="1">The sequence shown here is derived from an EMBL/GenBank/DDBJ whole genome shotgun (WGS) entry which is preliminary data.</text>
</comment>
<accession>A0A7C3KF16</accession>
<dbReference type="NCBIfam" id="NF033465">
    <property type="entry name" value="PTPA-CTERM"/>
    <property type="match status" value="1"/>
</dbReference>
<gene>
    <name evidence="1" type="ORF">ENR64_13735</name>
</gene>